<feature type="compositionally biased region" description="Polar residues" evidence="1">
    <location>
        <begin position="88"/>
        <end position="98"/>
    </location>
</feature>
<protein>
    <submittedName>
        <fullName evidence="2">Uncharacterized protein</fullName>
    </submittedName>
</protein>
<feature type="region of interest" description="Disordered" evidence="1">
    <location>
        <begin position="1"/>
        <end position="30"/>
    </location>
</feature>
<dbReference type="Proteomes" id="UP000314294">
    <property type="component" value="Unassembled WGS sequence"/>
</dbReference>
<proteinExistence type="predicted"/>
<name>A0A4Z2IZ92_9TELE</name>
<evidence type="ECO:0000313" key="3">
    <source>
        <dbReference type="Proteomes" id="UP000314294"/>
    </source>
</evidence>
<sequence length="98" mass="10222">MVSPAKPCARGGGGSRVQNRSSPSAVATEGSGLSLLRIVHPVHALVTTAGGGCEMTARAEHLLVRCSNNEGSLQIHNVSHAHRKRSASKQSVDINMAR</sequence>
<evidence type="ECO:0000313" key="2">
    <source>
        <dbReference type="EMBL" id="TNN83206.1"/>
    </source>
</evidence>
<comment type="caution">
    <text evidence="2">The sequence shown here is derived from an EMBL/GenBank/DDBJ whole genome shotgun (WGS) entry which is preliminary data.</text>
</comment>
<reference evidence="2 3" key="1">
    <citation type="submission" date="2019-03" db="EMBL/GenBank/DDBJ databases">
        <title>First draft genome of Liparis tanakae, snailfish: a comprehensive survey of snailfish specific genes.</title>
        <authorList>
            <person name="Kim W."/>
            <person name="Song I."/>
            <person name="Jeong J.-H."/>
            <person name="Kim D."/>
            <person name="Kim S."/>
            <person name="Ryu S."/>
            <person name="Song J.Y."/>
            <person name="Lee S.K."/>
        </authorList>
    </citation>
    <scope>NUCLEOTIDE SEQUENCE [LARGE SCALE GENOMIC DNA]</scope>
    <source>
        <tissue evidence="2">Muscle</tissue>
    </source>
</reference>
<dbReference type="AlphaFoldDB" id="A0A4Z2IZ92"/>
<keyword evidence="3" id="KW-1185">Reference proteome</keyword>
<feature type="compositionally biased region" description="Polar residues" evidence="1">
    <location>
        <begin position="16"/>
        <end position="25"/>
    </location>
</feature>
<accession>A0A4Z2IZ92</accession>
<organism evidence="2 3">
    <name type="scientific">Liparis tanakae</name>
    <name type="common">Tanaka's snailfish</name>
    <dbReference type="NCBI Taxonomy" id="230148"/>
    <lineage>
        <taxon>Eukaryota</taxon>
        <taxon>Metazoa</taxon>
        <taxon>Chordata</taxon>
        <taxon>Craniata</taxon>
        <taxon>Vertebrata</taxon>
        <taxon>Euteleostomi</taxon>
        <taxon>Actinopterygii</taxon>
        <taxon>Neopterygii</taxon>
        <taxon>Teleostei</taxon>
        <taxon>Neoteleostei</taxon>
        <taxon>Acanthomorphata</taxon>
        <taxon>Eupercaria</taxon>
        <taxon>Perciformes</taxon>
        <taxon>Cottioidei</taxon>
        <taxon>Cottales</taxon>
        <taxon>Liparidae</taxon>
        <taxon>Liparis</taxon>
    </lineage>
</organism>
<feature type="region of interest" description="Disordered" evidence="1">
    <location>
        <begin position="79"/>
        <end position="98"/>
    </location>
</feature>
<dbReference type="EMBL" id="SRLO01000034">
    <property type="protein sequence ID" value="TNN83206.1"/>
    <property type="molecule type" value="Genomic_DNA"/>
</dbReference>
<evidence type="ECO:0000256" key="1">
    <source>
        <dbReference type="SAM" id="MobiDB-lite"/>
    </source>
</evidence>
<gene>
    <name evidence="2" type="ORF">EYF80_006539</name>
</gene>